<name>A0ABR9SD31_9BURK</name>
<evidence type="ECO:0000313" key="2">
    <source>
        <dbReference type="EMBL" id="MBE7939967.1"/>
    </source>
</evidence>
<reference evidence="2 3" key="1">
    <citation type="submission" date="2020-10" db="EMBL/GenBank/DDBJ databases">
        <title>Draft genome of Ramlibacter aquaticus LMG 30558.</title>
        <authorList>
            <person name="Props R."/>
        </authorList>
    </citation>
    <scope>NUCLEOTIDE SEQUENCE [LARGE SCALE GENOMIC DNA]</scope>
    <source>
        <strain evidence="2 3">LMG 30558</strain>
    </source>
</reference>
<protein>
    <recommendedName>
        <fullName evidence="4">DUF748 domain-containing protein</fullName>
    </recommendedName>
</protein>
<feature type="region of interest" description="Disordered" evidence="1">
    <location>
        <begin position="161"/>
        <end position="188"/>
    </location>
</feature>
<gene>
    <name evidence="2" type="ORF">IM725_05180</name>
</gene>
<keyword evidence="3" id="KW-1185">Reference proteome</keyword>
<evidence type="ECO:0000313" key="3">
    <source>
        <dbReference type="Proteomes" id="UP000715965"/>
    </source>
</evidence>
<sequence>MKIRQLAVSYLAEQDRILLRLNTAGAHEIRLWLTRRLMVGLGPLLQRLQTRLVLQRDGNPVEDEDLKRMLADFRMEQLLLDADFETPYADKPAALPLGARPLLVTDVDAELQAGGRLRLSLNEQLPGKAKPRSFAMTLEPRLALGLVRLLEQAVERANWRAPMEGQPALPEEAAEPGGDGTRRGRWLN</sequence>
<accession>A0ABR9SD31</accession>
<dbReference type="RefSeq" id="WP_193779507.1">
    <property type="nucleotide sequence ID" value="NZ_JADDOJ010000013.1"/>
</dbReference>
<dbReference type="Proteomes" id="UP000715965">
    <property type="component" value="Unassembled WGS sequence"/>
</dbReference>
<evidence type="ECO:0008006" key="4">
    <source>
        <dbReference type="Google" id="ProtNLM"/>
    </source>
</evidence>
<proteinExistence type="predicted"/>
<organism evidence="2 3">
    <name type="scientific">Ramlibacter aquaticus</name>
    <dbReference type="NCBI Taxonomy" id="2780094"/>
    <lineage>
        <taxon>Bacteria</taxon>
        <taxon>Pseudomonadati</taxon>
        <taxon>Pseudomonadota</taxon>
        <taxon>Betaproteobacteria</taxon>
        <taxon>Burkholderiales</taxon>
        <taxon>Comamonadaceae</taxon>
        <taxon>Ramlibacter</taxon>
    </lineage>
</organism>
<comment type="caution">
    <text evidence="2">The sequence shown here is derived from an EMBL/GenBank/DDBJ whole genome shotgun (WGS) entry which is preliminary data.</text>
</comment>
<evidence type="ECO:0000256" key="1">
    <source>
        <dbReference type="SAM" id="MobiDB-lite"/>
    </source>
</evidence>
<dbReference type="EMBL" id="JADDOJ010000013">
    <property type="protein sequence ID" value="MBE7939967.1"/>
    <property type="molecule type" value="Genomic_DNA"/>
</dbReference>